<organism evidence="2 3">
    <name type="scientific">Babesia divergens</name>
    <dbReference type="NCBI Taxonomy" id="32595"/>
    <lineage>
        <taxon>Eukaryota</taxon>
        <taxon>Sar</taxon>
        <taxon>Alveolata</taxon>
        <taxon>Apicomplexa</taxon>
        <taxon>Aconoidasida</taxon>
        <taxon>Piroplasmida</taxon>
        <taxon>Babesiidae</taxon>
        <taxon>Babesia</taxon>
    </lineage>
</organism>
<gene>
    <name evidence="2" type="ORF">X943_000680</name>
</gene>
<proteinExistence type="predicted"/>
<comment type="caution">
    <text evidence="2">The sequence shown here is derived from an EMBL/GenBank/DDBJ whole genome shotgun (WGS) entry which is preliminary data.</text>
</comment>
<evidence type="ECO:0000313" key="2">
    <source>
        <dbReference type="EMBL" id="KAK1932764.1"/>
    </source>
</evidence>
<dbReference type="EMBL" id="JAHBMH010000073">
    <property type="protein sequence ID" value="KAK1932764.1"/>
    <property type="molecule type" value="Genomic_DNA"/>
</dbReference>
<keyword evidence="3" id="KW-1185">Reference proteome</keyword>
<sequence>MTSLMFNWRGPTNLGPRYVYYGFFVKPCFIFEQQMGKKHRRKVDKTPRTNEQIATATNDVIRLQDRVGVPETTHSIAQTIRKNVRSVQQGVITRKHIARMLQYRISQSAGMTHDIASRNLPDCFVTPLTRLQHEAQLPTTLDTPRHPFPHVIRYTVDWLATASPSDEHKNSKITVSFNMKDLGLSSRQIKKMKEILGEDRYDDDSGVAILQGDIFDNLNANAHYLGRSYQNGMGA</sequence>
<feature type="domain" description="Small ribosomal subunit protein mS35 mitochondrial conserved" evidence="1">
    <location>
        <begin position="150"/>
        <end position="227"/>
    </location>
</feature>
<dbReference type="Proteomes" id="UP001195914">
    <property type="component" value="Unassembled WGS sequence"/>
</dbReference>
<protein>
    <recommendedName>
        <fullName evidence="1">Small ribosomal subunit protein mS35 mitochondrial conserved domain-containing protein</fullName>
    </recommendedName>
</protein>
<dbReference type="AlphaFoldDB" id="A0AAD9G6H6"/>
<dbReference type="InterPro" id="IPR019349">
    <property type="entry name" value="Ribosomal_mS35_mit"/>
</dbReference>
<name>A0AAD9G6H6_BABDI</name>
<reference evidence="2" key="2">
    <citation type="submission" date="2021-05" db="EMBL/GenBank/DDBJ databases">
        <authorList>
            <person name="Pain A."/>
        </authorList>
    </citation>
    <scope>NUCLEOTIDE SEQUENCE</scope>
    <source>
        <strain evidence="2">1802A</strain>
    </source>
</reference>
<evidence type="ECO:0000259" key="1">
    <source>
        <dbReference type="Pfam" id="PF10213"/>
    </source>
</evidence>
<accession>A0AAD9G6H6</accession>
<dbReference type="Pfam" id="PF10213">
    <property type="entry name" value="MRP-S28"/>
    <property type="match status" value="1"/>
</dbReference>
<reference evidence="2" key="1">
    <citation type="journal article" date="2014" name="Nucleic Acids Res.">
        <title>The evolutionary dynamics of variant antigen genes in Babesia reveal a history of genomic innovation underlying host-parasite interaction.</title>
        <authorList>
            <person name="Jackson A.P."/>
            <person name="Otto T.D."/>
            <person name="Darby A."/>
            <person name="Ramaprasad A."/>
            <person name="Xia D."/>
            <person name="Echaide I.E."/>
            <person name="Farber M."/>
            <person name="Gahlot S."/>
            <person name="Gamble J."/>
            <person name="Gupta D."/>
            <person name="Gupta Y."/>
            <person name="Jackson L."/>
            <person name="Malandrin L."/>
            <person name="Malas T.B."/>
            <person name="Moussa E."/>
            <person name="Nair M."/>
            <person name="Reid A.J."/>
            <person name="Sanders M."/>
            <person name="Sharma J."/>
            <person name="Tracey A."/>
            <person name="Quail M.A."/>
            <person name="Weir W."/>
            <person name="Wastling J.M."/>
            <person name="Hall N."/>
            <person name="Willadsen P."/>
            <person name="Lingelbach K."/>
            <person name="Shiels B."/>
            <person name="Tait A."/>
            <person name="Berriman M."/>
            <person name="Allred D.R."/>
            <person name="Pain A."/>
        </authorList>
    </citation>
    <scope>NUCLEOTIDE SEQUENCE</scope>
    <source>
        <strain evidence="2">1802A</strain>
    </source>
</reference>
<evidence type="ECO:0000313" key="3">
    <source>
        <dbReference type="Proteomes" id="UP001195914"/>
    </source>
</evidence>